<name>E7C7F3_9GAMM</name>
<feature type="region of interest" description="Disordered" evidence="1">
    <location>
        <begin position="34"/>
        <end position="54"/>
    </location>
</feature>
<dbReference type="AlphaFoldDB" id="E7C7F3"/>
<reference evidence="2" key="1">
    <citation type="submission" date="2010-01" db="EMBL/GenBank/DDBJ databases">
        <title>Genome fragments of uncultured bacteria from the North Pacific subtropical Gyre.</title>
        <authorList>
            <person name="Pham V.D."/>
            <person name="Delong E.F."/>
        </authorList>
    </citation>
    <scope>NUCLEOTIDE SEQUENCE</scope>
</reference>
<evidence type="ECO:0000313" key="2">
    <source>
        <dbReference type="EMBL" id="ADI23377.1"/>
    </source>
</evidence>
<dbReference type="EMBL" id="GU568013">
    <property type="protein sequence ID" value="ADI23377.1"/>
    <property type="molecule type" value="Genomic_DNA"/>
</dbReference>
<feature type="compositionally biased region" description="Low complexity" evidence="1">
    <location>
        <begin position="37"/>
        <end position="48"/>
    </location>
</feature>
<evidence type="ECO:0000256" key="1">
    <source>
        <dbReference type="SAM" id="MobiDB-lite"/>
    </source>
</evidence>
<protein>
    <submittedName>
        <fullName evidence="2">Uncharacterized protein</fullName>
    </submittedName>
</protein>
<proteinExistence type="predicted"/>
<sequence length="54" mass="5625">MTPKVVNQKIVGYVRGGVPKRSTGADCKSAGLAFVGSNPTPSTNSNNNYKVEKG</sequence>
<organism evidence="2">
    <name type="scientific">uncultured gamma proteobacterium HF0770_28K04</name>
    <dbReference type="NCBI Taxonomy" id="723578"/>
    <lineage>
        <taxon>Bacteria</taxon>
        <taxon>Pseudomonadati</taxon>
        <taxon>Pseudomonadota</taxon>
        <taxon>Gammaproteobacteria</taxon>
        <taxon>environmental samples</taxon>
    </lineage>
</organism>
<accession>E7C7F3</accession>